<keyword evidence="3" id="KW-0408">Iron</keyword>
<dbReference type="AlphaFoldDB" id="A0A520N6K4"/>
<dbReference type="Gene3D" id="3.40.190.10">
    <property type="entry name" value="Periplasmic binding protein-like II"/>
    <property type="match status" value="2"/>
</dbReference>
<organism evidence="5 6">
    <name type="scientific">SAR86 cluster bacterium</name>
    <dbReference type="NCBI Taxonomy" id="2030880"/>
    <lineage>
        <taxon>Bacteria</taxon>
        <taxon>Pseudomonadati</taxon>
        <taxon>Pseudomonadota</taxon>
        <taxon>Gammaproteobacteria</taxon>
        <taxon>SAR86 cluster</taxon>
    </lineage>
</organism>
<keyword evidence="3" id="KW-0479">Metal-binding</keyword>
<dbReference type="GO" id="GO:0030288">
    <property type="term" value="C:outer membrane-bounded periplasmic space"/>
    <property type="evidence" value="ECO:0007669"/>
    <property type="project" value="TreeGrafter"/>
</dbReference>
<dbReference type="SUPFAM" id="SSF53850">
    <property type="entry name" value="Periplasmic binding protein-like II"/>
    <property type="match status" value="1"/>
</dbReference>
<evidence type="ECO:0000313" key="5">
    <source>
        <dbReference type="EMBL" id="RZO29130.1"/>
    </source>
</evidence>
<dbReference type="EMBL" id="SHBJ01000003">
    <property type="protein sequence ID" value="RZO29130.1"/>
    <property type="molecule type" value="Genomic_DNA"/>
</dbReference>
<dbReference type="Pfam" id="PF13343">
    <property type="entry name" value="SBP_bac_6"/>
    <property type="match status" value="1"/>
</dbReference>
<sequence length="331" mass="37227">MKKLTLLVSLFILVSCAKDTNKELTIFTSRQPQLLEPIIEKYYQETGVKVILLSGNAQELMERIDIEGEQSKADIFMTVDAGVLWQAAERNIFSETKSKILEENVPSYLRDPNGKWFGLSKRARTLVFSSDQFSKSDFSTYEDLAKPRWKGRLCLRTSKKVYNRSLIASMIDAYGFDNSKKIVTGWVSNLATEVFSNDTNALKAVSSGQCGVTIVNTYYLARLLDDPKYDNLELVWANQNDRGVHVNISGAGIVKTSQNKKEAQKLLEYLSSDSAQDFYALANKEYPVLKDANVAESIMVWGAFIEDEINVSKLGSLQKEAVFLAQEVGYK</sequence>
<dbReference type="PIRSF" id="PIRSF002825">
    <property type="entry name" value="CfbpA"/>
    <property type="match status" value="1"/>
</dbReference>
<comment type="caution">
    <text evidence="5">The sequence shown here is derived from an EMBL/GenBank/DDBJ whole genome shotgun (WGS) entry which is preliminary data.</text>
</comment>
<keyword evidence="2 4" id="KW-0732">Signal</keyword>
<gene>
    <name evidence="5" type="ORF">EVA97_00845</name>
</gene>
<accession>A0A520N6K4</accession>
<feature type="binding site" evidence="3">
    <location>
        <position position="218"/>
    </location>
    <ligand>
        <name>Fe cation</name>
        <dbReference type="ChEBI" id="CHEBI:24875"/>
    </ligand>
</feature>
<proteinExistence type="inferred from homology"/>
<protein>
    <submittedName>
        <fullName evidence="5">Extracellular solute-binding protein</fullName>
    </submittedName>
</protein>
<dbReference type="PANTHER" id="PTHR30006:SF15">
    <property type="entry name" value="IRON-UTILIZATION PERIPLASMIC PROTEIN"/>
    <property type="match status" value="1"/>
</dbReference>
<evidence type="ECO:0000256" key="3">
    <source>
        <dbReference type="PIRSR" id="PIRSR002825-1"/>
    </source>
</evidence>
<dbReference type="PROSITE" id="PS51257">
    <property type="entry name" value="PROKAR_LIPOPROTEIN"/>
    <property type="match status" value="1"/>
</dbReference>
<reference evidence="5 6" key="1">
    <citation type="submission" date="2019-02" db="EMBL/GenBank/DDBJ databases">
        <title>Prokaryotic population dynamics and viral predation in marine succession experiment using metagenomics: the confinement effect.</title>
        <authorList>
            <person name="Haro-Moreno J.M."/>
            <person name="Rodriguez-Valera F."/>
            <person name="Lopez-Perez M."/>
        </authorList>
    </citation>
    <scope>NUCLEOTIDE SEQUENCE [LARGE SCALE GENOMIC DNA]</scope>
    <source>
        <strain evidence="5">MED-G164</strain>
    </source>
</reference>
<evidence type="ECO:0000256" key="2">
    <source>
        <dbReference type="ARBA" id="ARBA00022729"/>
    </source>
</evidence>
<dbReference type="Proteomes" id="UP000315283">
    <property type="component" value="Unassembled WGS sequence"/>
</dbReference>
<name>A0A520N6K4_9GAMM</name>
<dbReference type="InterPro" id="IPR026045">
    <property type="entry name" value="Ferric-bd"/>
</dbReference>
<comment type="similarity">
    <text evidence="1">Belongs to the bacterial solute-binding protein 1 family.</text>
</comment>
<dbReference type="PANTHER" id="PTHR30006">
    <property type="entry name" value="THIAMINE-BINDING PERIPLASMIC PROTEIN-RELATED"/>
    <property type="match status" value="1"/>
</dbReference>
<evidence type="ECO:0000256" key="1">
    <source>
        <dbReference type="ARBA" id="ARBA00008520"/>
    </source>
</evidence>
<feature type="chain" id="PRO_5022187207" evidence="4">
    <location>
        <begin position="18"/>
        <end position="331"/>
    </location>
</feature>
<dbReference type="GO" id="GO:0046872">
    <property type="term" value="F:metal ion binding"/>
    <property type="evidence" value="ECO:0007669"/>
    <property type="project" value="UniProtKB-KW"/>
</dbReference>
<evidence type="ECO:0000256" key="4">
    <source>
        <dbReference type="SAM" id="SignalP"/>
    </source>
</evidence>
<feature type="signal peptide" evidence="4">
    <location>
        <begin position="1"/>
        <end position="17"/>
    </location>
</feature>
<feature type="binding site" evidence="3">
    <location>
        <position position="219"/>
    </location>
    <ligand>
        <name>Fe cation</name>
        <dbReference type="ChEBI" id="CHEBI:24875"/>
    </ligand>
</feature>
<evidence type="ECO:0000313" key="6">
    <source>
        <dbReference type="Proteomes" id="UP000315283"/>
    </source>
</evidence>